<protein>
    <submittedName>
        <fullName evidence="4">Intraflagellar transport protein 74 homolog</fullName>
    </submittedName>
</protein>
<dbReference type="Proteomes" id="UP000046395">
    <property type="component" value="Unassembled WGS sequence"/>
</dbReference>
<reference evidence="4" key="1">
    <citation type="submission" date="2019-12" db="UniProtKB">
        <authorList>
            <consortium name="WormBaseParasite"/>
        </authorList>
    </citation>
    <scope>IDENTIFICATION</scope>
</reference>
<keyword evidence="1" id="KW-0175">Coiled coil</keyword>
<organism evidence="3 4">
    <name type="scientific">Trichuris muris</name>
    <name type="common">Mouse whipworm</name>
    <dbReference type="NCBI Taxonomy" id="70415"/>
    <lineage>
        <taxon>Eukaryota</taxon>
        <taxon>Metazoa</taxon>
        <taxon>Ecdysozoa</taxon>
        <taxon>Nematoda</taxon>
        <taxon>Enoplea</taxon>
        <taxon>Dorylaimia</taxon>
        <taxon>Trichinellida</taxon>
        <taxon>Trichuridae</taxon>
        <taxon>Trichuris</taxon>
    </lineage>
</organism>
<dbReference type="PANTHER" id="PTHR31432:SF0">
    <property type="entry name" value="INTRAFLAGELLAR TRANSPORT PROTEIN 74 HOMOLOG"/>
    <property type="match status" value="1"/>
</dbReference>
<dbReference type="GO" id="GO:0048487">
    <property type="term" value="F:beta-tubulin binding"/>
    <property type="evidence" value="ECO:0007669"/>
    <property type="project" value="InterPro"/>
</dbReference>
<feature type="coiled-coil region" evidence="1">
    <location>
        <begin position="212"/>
        <end position="416"/>
    </location>
</feature>
<dbReference type="GO" id="GO:0005929">
    <property type="term" value="C:cilium"/>
    <property type="evidence" value="ECO:0007669"/>
    <property type="project" value="TreeGrafter"/>
</dbReference>
<dbReference type="AlphaFoldDB" id="A0A5S6R4G0"/>
<accession>A0A5S6R4G0</accession>
<evidence type="ECO:0000256" key="1">
    <source>
        <dbReference type="SAM" id="Coils"/>
    </source>
</evidence>
<feature type="region of interest" description="Disordered" evidence="2">
    <location>
        <begin position="1"/>
        <end position="84"/>
    </location>
</feature>
<sequence>MSIDAAGAVGMSTDENARRPRPYRRAGSISSAFAEDNGLKEKPRVCPSASGGFLREEKSGGGSTSTVRRPASSTSFQSTSADRLTQSRPFVKALMEQGLQATRPANTGQAIKGRQFQDKAYYLELLREKVRSFKVEINRLAIEKAKFIKEYENQAPMNETATLLAEQIRDLRKALANYNFLLDKQNTQASLTDILQECAEVERSNNESVQQIDETYEESRNKERQLADAEETLQKLKSSSDATLANMDEESKLRYYNLLQRKTELENRLQSQSSEGERLNEEIDKLERELNVDRTKRDALKLFSDLAQLNNERALLREEVEQQNRFPHHQRDTILSDMKQDNKDILSMQKQMEQIRREIELLEEEKREIREKHSTATANTDDYSVEEEILRSSHLCASEKEAIVKLKHSIESLEEALLSGARKSGSDVKADKDISDDKPLKEYLEILTILKKQRNTTHVYNGEINVIEEKISSLEEELQQFTLLSRVQEKAERRPLEWAVRKAALQKQVDESVRLLGELESHRRSVDRQINASEQTKKIISVERSLHRFKKENASLQAELKCYAVPETLQALKEAVLKSVANYNALLVQRQSLLP</sequence>
<name>A0A5S6R4G0_TRIMR</name>
<evidence type="ECO:0000313" key="3">
    <source>
        <dbReference type="Proteomes" id="UP000046395"/>
    </source>
</evidence>
<dbReference type="PANTHER" id="PTHR31432">
    <property type="entry name" value="INTRAFLAGELLAR TRANSPORT PROTEIN 74 HOMOLOG"/>
    <property type="match status" value="1"/>
</dbReference>
<dbReference type="STRING" id="70415.A0A5S6R4G0"/>
<keyword evidence="3" id="KW-1185">Reference proteome</keyword>
<feature type="compositionally biased region" description="Polar residues" evidence="2">
    <location>
        <begin position="64"/>
        <end position="84"/>
    </location>
</feature>
<proteinExistence type="predicted"/>
<dbReference type="InterPro" id="IPR029602">
    <property type="entry name" value="IFT74"/>
</dbReference>
<dbReference type="GO" id="GO:0035735">
    <property type="term" value="P:intraciliary transport involved in cilium assembly"/>
    <property type="evidence" value="ECO:0007669"/>
    <property type="project" value="TreeGrafter"/>
</dbReference>
<dbReference type="WBParaSite" id="TMUE_3000014077.1">
    <property type="protein sequence ID" value="TMUE_3000014077.1"/>
    <property type="gene ID" value="WBGene00292833"/>
</dbReference>
<evidence type="ECO:0000313" key="4">
    <source>
        <dbReference type="WBParaSite" id="TMUE_3000014077.1"/>
    </source>
</evidence>
<evidence type="ECO:0000256" key="2">
    <source>
        <dbReference type="SAM" id="MobiDB-lite"/>
    </source>
</evidence>
<dbReference type="GO" id="GO:0030992">
    <property type="term" value="C:intraciliary transport particle B"/>
    <property type="evidence" value="ECO:0007669"/>
    <property type="project" value="InterPro"/>
</dbReference>